<keyword evidence="2" id="KW-1185">Reference proteome</keyword>
<dbReference type="AlphaFoldDB" id="A0A3M7Q812"/>
<comment type="caution">
    <text evidence="1">The sequence shown here is derived from an EMBL/GenBank/DDBJ whole genome shotgun (WGS) entry which is preliminary data.</text>
</comment>
<accession>A0A3M7Q812</accession>
<protein>
    <submittedName>
        <fullName evidence="1">Uncharacterized protein</fullName>
    </submittedName>
</protein>
<name>A0A3M7Q812_BRAPC</name>
<gene>
    <name evidence="1" type="ORF">BpHYR1_023392</name>
</gene>
<organism evidence="1 2">
    <name type="scientific">Brachionus plicatilis</name>
    <name type="common">Marine rotifer</name>
    <name type="synonym">Brachionus muelleri</name>
    <dbReference type="NCBI Taxonomy" id="10195"/>
    <lineage>
        <taxon>Eukaryota</taxon>
        <taxon>Metazoa</taxon>
        <taxon>Spiralia</taxon>
        <taxon>Gnathifera</taxon>
        <taxon>Rotifera</taxon>
        <taxon>Eurotatoria</taxon>
        <taxon>Monogononta</taxon>
        <taxon>Pseudotrocha</taxon>
        <taxon>Ploima</taxon>
        <taxon>Brachionidae</taxon>
        <taxon>Brachionus</taxon>
    </lineage>
</organism>
<reference evidence="1 2" key="1">
    <citation type="journal article" date="2018" name="Sci. Rep.">
        <title>Genomic signatures of local adaptation to the degree of environmental predictability in rotifers.</title>
        <authorList>
            <person name="Franch-Gras L."/>
            <person name="Hahn C."/>
            <person name="Garcia-Roger E.M."/>
            <person name="Carmona M.J."/>
            <person name="Serra M."/>
            <person name="Gomez A."/>
        </authorList>
    </citation>
    <scope>NUCLEOTIDE SEQUENCE [LARGE SCALE GENOMIC DNA]</scope>
    <source>
        <strain evidence="1">HYR1</strain>
    </source>
</reference>
<proteinExistence type="predicted"/>
<evidence type="ECO:0000313" key="2">
    <source>
        <dbReference type="Proteomes" id="UP000276133"/>
    </source>
</evidence>
<evidence type="ECO:0000313" key="1">
    <source>
        <dbReference type="EMBL" id="RNA07597.1"/>
    </source>
</evidence>
<sequence>MFVVTILMQNDKNLSIIFYPLFEFHKTFTDLNSQLSLHILVYLTHKNFKSFNIISPSHRLSNRVFTNQLRREIKTKFPDGPNETIGFYEAKDSIPNL</sequence>
<dbReference type="EMBL" id="REGN01006988">
    <property type="protein sequence ID" value="RNA07597.1"/>
    <property type="molecule type" value="Genomic_DNA"/>
</dbReference>
<dbReference type="Proteomes" id="UP000276133">
    <property type="component" value="Unassembled WGS sequence"/>
</dbReference>